<protein>
    <submittedName>
        <fullName evidence="2">Uncharacterized protein</fullName>
    </submittedName>
</protein>
<name>A0A4R8INY3_9GAMM</name>
<evidence type="ECO:0000256" key="1">
    <source>
        <dbReference type="SAM" id="SignalP"/>
    </source>
</evidence>
<gene>
    <name evidence="2" type="ORF">EDC23_0987</name>
</gene>
<comment type="caution">
    <text evidence="2">The sequence shown here is derived from an EMBL/GenBank/DDBJ whole genome shotgun (WGS) entry which is preliminary data.</text>
</comment>
<sequence length="123" mass="13791">MKIGQIVGVLMLIAVGGQPALAAECLEAVEHEIVSDEPSYGHIWVEWEARIHNDCEESYYTMVTINFNDADGEQIHESLTSTMVKEGDTVTVNKRSLVEEDIYERIEDTGISLKPEKLPNEVQ</sequence>
<keyword evidence="3" id="KW-1185">Reference proteome</keyword>
<evidence type="ECO:0000313" key="2">
    <source>
        <dbReference type="EMBL" id="TDY02612.1"/>
    </source>
</evidence>
<feature type="signal peptide" evidence="1">
    <location>
        <begin position="1"/>
        <end position="22"/>
    </location>
</feature>
<proteinExistence type="predicted"/>
<dbReference type="OrthoDB" id="9906901at2"/>
<reference evidence="2 3" key="1">
    <citation type="submission" date="2019-03" db="EMBL/GenBank/DDBJ databases">
        <title>Genomic Encyclopedia of Type Strains, Phase IV (KMG-IV): sequencing the most valuable type-strain genomes for metagenomic binning, comparative biology and taxonomic classification.</title>
        <authorList>
            <person name="Goeker M."/>
        </authorList>
    </citation>
    <scope>NUCLEOTIDE SEQUENCE [LARGE SCALE GENOMIC DNA]</scope>
    <source>
        <strain evidence="2 3">DSM 16326</strain>
    </source>
</reference>
<dbReference type="AlphaFoldDB" id="A0A4R8INY3"/>
<organism evidence="2 3">
    <name type="scientific">Thiohalophilus thiocyanatoxydans</name>
    <dbReference type="NCBI Taxonomy" id="381308"/>
    <lineage>
        <taxon>Bacteria</taxon>
        <taxon>Pseudomonadati</taxon>
        <taxon>Pseudomonadota</taxon>
        <taxon>Gammaproteobacteria</taxon>
        <taxon>Thiohalomonadales</taxon>
        <taxon>Thiohalophilaceae</taxon>
        <taxon>Thiohalophilus</taxon>
    </lineage>
</organism>
<evidence type="ECO:0000313" key="3">
    <source>
        <dbReference type="Proteomes" id="UP000294914"/>
    </source>
</evidence>
<keyword evidence="1" id="KW-0732">Signal</keyword>
<dbReference type="Proteomes" id="UP000294914">
    <property type="component" value="Unassembled WGS sequence"/>
</dbReference>
<dbReference type="EMBL" id="SOQX01000002">
    <property type="protein sequence ID" value="TDY02612.1"/>
    <property type="molecule type" value="Genomic_DNA"/>
</dbReference>
<feature type="chain" id="PRO_5021010297" evidence="1">
    <location>
        <begin position="23"/>
        <end position="123"/>
    </location>
</feature>
<accession>A0A4R8INY3</accession>
<dbReference type="RefSeq" id="WP_134081735.1">
    <property type="nucleotide sequence ID" value="NZ_SOQX01000002.1"/>
</dbReference>